<reference evidence="2 3" key="1">
    <citation type="journal article" date="2017" name="Mol. Ecol.">
        <title>Comparative and population genomic landscape of Phellinus noxius: A hypervariable fungus causing root rot in trees.</title>
        <authorList>
            <person name="Chung C.L."/>
            <person name="Lee T.J."/>
            <person name="Akiba M."/>
            <person name="Lee H.H."/>
            <person name="Kuo T.H."/>
            <person name="Liu D."/>
            <person name="Ke H.M."/>
            <person name="Yokoi T."/>
            <person name="Roa M.B."/>
            <person name="Lu M.J."/>
            <person name="Chang Y.Y."/>
            <person name="Ann P.J."/>
            <person name="Tsai J.N."/>
            <person name="Chen C.Y."/>
            <person name="Tzean S.S."/>
            <person name="Ota Y."/>
            <person name="Hattori T."/>
            <person name="Sahashi N."/>
            <person name="Liou R.F."/>
            <person name="Kikuchi T."/>
            <person name="Tsai I.J."/>
        </authorList>
    </citation>
    <scope>NUCLEOTIDE SEQUENCE [LARGE SCALE GENOMIC DNA]</scope>
    <source>
        <strain evidence="2 3">FFPRI411160</strain>
    </source>
</reference>
<name>A0A286UF53_9AGAM</name>
<evidence type="ECO:0000256" key="1">
    <source>
        <dbReference type="SAM" id="MobiDB-lite"/>
    </source>
</evidence>
<organism evidence="2 3">
    <name type="scientific">Pyrrhoderma noxium</name>
    <dbReference type="NCBI Taxonomy" id="2282107"/>
    <lineage>
        <taxon>Eukaryota</taxon>
        <taxon>Fungi</taxon>
        <taxon>Dikarya</taxon>
        <taxon>Basidiomycota</taxon>
        <taxon>Agaricomycotina</taxon>
        <taxon>Agaricomycetes</taxon>
        <taxon>Hymenochaetales</taxon>
        <taxon>Hymenochaetaceae</taxon>
        <taxon>Pyrrhoderma</taxon>
    </lineage>
</organism>
<evidence type="ECO:0000313" key="3">
    <source>
        <dbReference type="Proteomes" id="UP000217199"/>
    </source>
</evidence>
<feature type="compositionally biased region" description="Polar residues" evidence="1">
    <location>
        <begin position="66"/>
        <end position="77"/>
    </location>
</feature>
<dbReference type="InParanoid" id="A0A286UF53"/>
<proteinExistence type="predicted"/>
<feature type="region of interest" description="Disordered" evidence="1">
    <location>
        <begin position="1"/>
        <end position="25"/>
    </location>
</feature>
<dbReference type="EMBL" id="NBII01000006">
    <property type="protein sequence ID" value="PAV18149.1"/>
    <property type="molecule type" value="Genomic_DNA"/>
</dbReference>
<feature type="region of interest" description="Disordered" evidence="1">
    <location>
        <begin position="46"/>
        <end position="79"/>
    </location>
</feature>
<sequence length="134" mass="15998">MYRHPFANPVHNYNYPTDDDNDGEYKPSLPDKCLYPYQSFMPMGSRSSFFQSKSPQRDHVPGTQEFDVSTNTDQISQRVDPRQIDRNFIEGERLGQINIRPVVRAWRRAFKRMRHRLTKSLRKVRIALQSRRRV</sequence>
<dbReference type="AlphaFoldDB" id="A0A286UF53"/>
<gene>
    <name evidence="2" type="ORF">PNOK_0663500</name>
</gene>
<protein>
    <submittedName>
        <fullName evidence="2">Uncharacterized protein</fullName>
    </submittedName>
</protein>
<keyword evidence="3" id="KW-1185">Reference proteome</keyword>
<dbReference type="Proteomes" id="UP000217199">
    <property type="component" value="Unassembled WGS sequence"/>
</dbReference>
<comment type="caution">
    <text evidence="2">The sequence shown here is derived from an EMBL/GenBank/DDBJ whole genome shotgun (WGS) entry which is preliminary data.</text>
</comment>
<evidence type="ECO:0000313" key="2">
    <source>
        <dbReference type="EMBL" id="PAV18149.1"/>
    </source>
</evidence>
<accession>A0A286UF53</accession>